<evidence type="ECO:0000313" key="10">
    <source>
        <dbReference type="Proteomes" id="UP000030693"/>
    </source>
</evidence>
<keyword evidence="5" id="KW-0175">Coiled coil</keyword>
<feature type="region of interest" description="Disordered" evidence="6">
    <location>
        <begin position="622"/>
        <end position="642"/>
    </location>
</feature>
<evidence type="ECO:0000256" key="1">
    <source>
        <dbReference type="ARBA" id="ARBA00004370"/>
    </source>
</evidence>
<feature type="compositionally biased region" description="Low complexity" evidence="6">
    <location>
        <begin position="623"/>
        <end position="633"/>
    </location>
</feature>
<dbReference type="Pfam" id="PF07738">
    <property type="entry name" value="Sad1_UNC"/>
    <property type="match status" value="1"/>
</dbReference>
<evidence type="ECO:0000313" key="9">
    <source>
        <dbReference type="EMBL" id="KCV73221.1"/>
    </source>
</evidence>
<dbReference type="Proteomes" id="UP000030693">
    <property type="component" value="Unassembled WGS sequence"/>
</dbReference>
<dbReference type="InterPro" id="IPR045119">
    <property type="entry name" value="SUN1-5"/>
</dbReference>
<evidence type="ECO:0000256" key="3">
    <source>
        <dbReference type="ARBA" id="ARBA00022989"/>
    </source>
</evidence>
<feature type="transmembrane region" description="Helical" evidence="7">
    <location>
        <begin position="148"/>
        <end position="167"/>
    </location>
</feature>
<dbReference type="GO" id="GO:0016020">
    <property type="term" value="C:membrane"/>
    <property type="evidence" value="ECO:0007669"/>
    <property type="project" value="UniProtKB-SubCell"/>
</dbReference>
<accession>A0A058ZGX7</accession>
<dbReference type="PANTHER" id="PTHR12911">
    <property type="entry name" value="SAD1/UNC-84-LIKE PROTEIN-RELATED"/>
    <property type="match status" value="1"/>
</dbReference>
<gene>
    <name evidence="9" type="ORF">H696_00763</name>
</gene>
<comment type="subcellular location">
    <subcellularLocation>
        <location evidence="1">Membrane</location>
    </subcellularLocation>
</comment>
<dbReference type="eggNOG" id="KOG2687">
    <property type="taxonomic scope" value="Eukaryota"/>
</dbReference>
<feature type="domain" description="SUN" evidence="8">
    <location>
        <begin position="769"/>
        <end position="948"/>
    </location>
</feature>
<name>A0A058ZGX7_FONAL</name>
<evidence type="ECO:0000256" key="7">
    <source>
        <dbReference type="SAM" id="Phobius"/>
    </source>
</evidence>
<dbReference type="InterPro" id="IPR012919">
    <property type="entry name" value="SUN_dom"/>
</dbReference>
<dbReference type="PANTHER" id="PTHR12911:SF8">
    <property type="entry name" value="KLAROID PROTEIN-RELATED"/>
    <property type="match status" value="1"/>
</dbReference>
<evidence type="ECO:0000256" key="4">
    <source>
        <dbReference type="ARBA" id="ARBA00023136"/>
    </source>
</evidence>
<keyword evidence="2 7" id="KW-0812">Transmembrane</keyword>
<dbReference type="Gene3D" id="2.60.120.260">
    <property type="entry name" value="Galactose-binding domain-like"/>
    <property type="match status" value="1"/>
</dbReference>
<feature type="transmembrane region" description="Helical" evidence="7">
    <location>
        <begin position="113"/>
        <end position="136"/>
    </location>
</feature>
<evidence type="ECO:0000256" key="6">
    <source>
        <dbReference type="SAM" id="MobiDB-lite"/>
    </source>
</evidence>
<feature type="transmembrane region" description="Helical" evidence="7">
    <location>
        <begin position="84"/>
        <end position="107"/>
    </location>
</feature>
<dbReference type="EMBL" id="KB932201">
    <property type="protein sequence ID" value="KCV73221.1"/>
    <property type="molecule type" value="Genomic_DNA"/>
</dbReference>
<keyword evidence="4 7" id="KW-0472">Membrane</keyword>
<dbReference type="GO" id="GO:0043495">
    <property type="term" value="F:protein-membrane adaptor activity"/>
    <property type="evidence" value="ECO:0007669"/>
    <property type="project" value="TreeGrafter"/>
</dbReference>
<protein>
    <recommendedName>
        <fullName evidence="8">SUN domain-containing protein</fullName>
    </recommendedName>
</protein>
<dbReference type="GO" id="GO:0005635">
    <property type="term" value="C:nuclear envelope"/>
    <property type="evidence" value="ECO:0007669"/>
    <property type="project" value="TreeGrafter"/>
</dbReference>
<sequence>MEDLPSGANAAAAAASLQAAIEHLEQAEAMSRHEDSLSPKSVNYHRPSDGYQIVAPPPLITEAPYDFSLSHFTYRSIIRVLTEVPVALLTMLSTAISSTKYLLYLLVNVSYTAIITCITFTWHLFAIIGVAFWRFIQSLRSFSRTAYHFSRSPMGVISVILVLMVALSANSGHHIPSGAGGVAALFSGPVGMALTEPLVVVRDSVQTALAQAADRIPMGQSIAAVKVLSEQAQASIGQVYTGVTALPQSFLAWLRQLVDSSVALLPAASSLPSVSLPSLSLPALPTAGDFLPTGLFAVRKPLPKSGADADADADAEDVRPTRDPRSTWSLRQLLDWLRALLNSMVPGFLRLDAASGPGSPGGAGPFVPVPTPARPTIPSTVVAPVGDLDVGLAEQLTNELLALKSELARVSRECTAARAHASEALIVSKNVAAAEQPVVPAAPVIAEVDPVQLQDFVRSADLDSIISASGSRLLADLLADKYLPDLRAEVASQIEELAQRFDTIAQKEASILAQLEGVRDSADRVAILEALYAGVEESPALSPLYAGLSKLGTSVDDLAGQLSDEVDFIRKAVPRVERSAADAEEHARMARASRTDIPALVGQALLDADLQGLVDRAIAASKQQQQQQQQQQQPEPAAGGVDPKEVVLLGKALRSMNESLESHSERLTDLSLRIDLMEQNDRQLEGKTIKMENDLRQELAQQADSLFDQGQQLAVLESAHRESSVIIRQIAERPAAASPAQTPPTLTDGHLSPLKDYIGQVDHALQSAGASIYYPMTTAPRMLARPTDASADRQSLIGRLFSNRKKTRPTFLPSPETVLRSYYERGWCYEFGAQEGAIGIRLPYPIIVSGFTIDHIDPAIAPSSGSAPKRVSLNAYDPLTESSVQVARGIFKVGEGHSSIQTFDVLPMFQTSTIAHQIFVLRVFDNHSTPEKPESTCLYRVRIHGQRV</sequence>
<dbReference type="AlphaFoldDB" id="A0A058ZGX7"/>
<feature type="region of interest" description="Disordered" evidence="6">
    <location>
        <begin position="304"/>
        <end position="323"/>
    </location>
</feature>
<dbReference type="OrthoDB" id="342281at2759"/>
<keyword evidence="10" id="KW-1185">Reference proteome</keyword>
<dbReference type="RefSeq" id="XP_009492922.1">
    <property type="nucleotide sequence ID" value="XM_009494647.1"/>
</dbReference>
<feature type="coiled-coil region" evidence="5">
    <location>
        <begin position="653"/>
        <end position="680"/>
    </location>
</feature>
<reference evidence="9" key="1">
    <citation type="submission" date="2013-04" db="EMBL/GenBank/DDBJ databases">
        <title>The Genome Sequence of Fonticula alba ATCC 38817.</title>
        <authorList>
            <consortium name="The Broad Institute Genomics Platform"/>
            <person name="Russ C."/>
            <person name="Cuomo C."/>
            <person name="Burger G."/>
            <person name="Gray M.W."/>
            <person name="Holland P.W.H."/>
            <person name="King N."/>
            <person name="Lang F.B.F."/>
            <person name="Roger A.J."/>
            <person name="Ruiz-Trillo I."/>
            <person name="Brown M."/>
            <person name="Walker B."/>
            <person name="Young S."/>
            <person name="Zeng Q."/>
            <person name="Gargeya S."/>
            <person name="Fitzgerald M."/>
            <person name="Haas B."/>
            <person name="Abouelleil A."/>
            <person name="Allen A.W."/>
            <person name="Alvarado L."/>
            <person name="Arachchi H.M."/>
            <person name="Berlin A.M."/>
            <person name="Chapman S.B."/>
            <person name="Gainer-Dewar J."/>
            <person name="Goldberg J."/>
            <person name="Griggs A."/>
            <person name="Gujja S."/>
            <person name="Hansen M."/>
            <person name="Howarth C."/>
            <person name="Imamovic A."/>
            <person name="Ireland A."/>
            <person name="Larimer J."/>
            <person name="McCowan C."/>
            <person name="Murphy C."/>
            <person name="Pearson M."/>
            <person name="Poon T.W."/>
            <person name="Priest M."/>
            <person name="Roberts A."/>
            <person name="Saif S."/>
            <person name="Shea T."/>
            <person name="Sisk P."/>
            <person name="Sykes S."/>
            <person name="Wortman J."/>
            <person name="Nusbaum C."/>
            <person name="Birren B."/>
        </authorList>
    </citation>
    <scope>NUCLEOTIDE SEQUENCE [LARGE SCALE GENOMIC DNA]</scope>
    <source>
        <strain evidence="9">ATCC 38817</strain>
    </source>
</reference>
<proteinExistence type="predicted"/>
<evidence type="ECO:0000256" key="5">
    <source>
        <dbReference type="SAM" id="Coils"/>
    </source>
</evidence>
<evidence type="ECO:0000256" key="2">
    <source>
        <dbReference type="ARBA" id="ARBA00022692"/>
    </source>
</evidence>
<organism evidence="9">
    <name type="scientific">Fonticula alba</name>
    <name type="common">Slime mold</name>
    <dbReference type="NCBI Taxonomy" id="691883"/>
    <lineage>
        <taxon>Eukaryota</taxon>
        <taxon>Rotosphaerida</taxon>
        <taxon>Fonticulaceae</taxon>
        <taxon>Fonticula</taxon>
    </lineage>
</organism>
<dbReference type="PROSITE" id="PS51469">
    <property type="entry name" value="SUN"/>
    <property type="match status" value="1"/>
</dbReference>
<dbReference type="GeneID" id="20525488"/>
<evidence type="ECO:0000259" key="8">
    <source>
        <dbReference type="PROSITE" id="PS51469"/>
    </source>
</evidence>
<keyword evidence="3 7" id="KW-1133">Transmembrane helix</keyword>